<evidence type="ECO:0000256" key="4">
    <source>
        <dbReference type="ARBA" id="ARBA00023014"/>
    </source>
</evidence>
<accession>X1BDW7</accession>
<proteinExistence type="predicted"/>
<evidence type="ECO:0000256" key="2">
    <source>
        <dbReference type="ARBA" id="ARBA00022723"/>
    </source>
</evidence>
<evidence type="ECO:0000256" key="3">
    <source>
        <dbReference type="ARBA" id="ARBA00023004"/>
    </source>
</evidence>
<dbReference type="InterPro" id="IPR007197">
    <property type="entry name" value="rSAM"/>
</dbReference>
<keyword evidence="1" id="KW-0949">S-adenosyl-L-methionine</keyword>
<dbReference type="SFLD" id="SFLDS00029">
    <property type="entry name" value="Radical_SAM"/>
    <property type="match status" value="1"/>
</dbReference>
<organism evidence="6">
    <name type="scientific">marine sediment metagenome</name>
    <dbReference type="NCBI Taxonomy" id="412755"/>
    <lineage>
        <taxon>unclassified sequences</taxon>
        <taxon>metagenomes</taxon>
        <taxon>ecological metagenomes</taxon>
    </lineage>
</organism>
<keyword evidence="4" id="KW-0411">Iron-sulfur</keyword>
<dbReference type="GO" id="GO:0046872">
    <property type="term" value="F:metal ion binding"/>
    <property type="evidence" value="ECO:0007669"/>
    <property type="project" value="UniProtKB-KW"/>
</dbReference>
<evidence type="ECO:0000259" key="5">
    <source>
        <dbReference type="Pfam" id="PF04055"/>
    </source>
</evidence>
<dbReference type="CDD" id="cd01335">
    <property type="entry name" value="Radical_SAM"/>
    <property type="match status" value="1"/>
</dbReference>
<dbReference type="GO" id="GO:0003824">
    <property type="term" value="F:catalytic activity"/>
    <property type="evidence" value="ECO:0007669"/>
    <property type="project" value="InterPro"/>
</dbReference>
<dbReference type="Pfam" id="PF04055">
    <property type="entry name" value="Radical_SAM"/>
    <property type="match status" value="1"/>
</dbReference>
<evidence type="ECO:0000256" key="1">
    <source>
        <dbReference type="ARBA" id="ARBA00022691"/>
    </source>
</evidence>
<comment type="caution">
    <text evidence="6">The sequence shown here is derived from an EMBL/GenBank/DDBJ whole genome shotgun (WGS) entry which is preliminary data.</text>
</comment>
<dbReference type="InterPro" id="IPR050377">
    <property type="entry name" value="Radical_SAM_PqqE_MftC-like"/>
</dbReference>
<feature type="domain" description="Radical SAM core" evidence="5">
    <location>
        <begin position="31"/>
        <end position="90"/>
    </location>
</feature>
<dbReference type="SUPFAM" id="SSF102114">
    <property type="entry name" value="Radical SAM enzymes"/>
    <property type="match status" value="1"/>
</dbReference>
<feature type="non-terminal residue" evidence="6">
    <location>
        <position position="137"/>
    </location>
</feature>
<dbReference type="EMBL" id="BART01028856">
    <property type="protein sequence ID" value="GAG94124.1"/>
    <property type="molecule type" value="Genomic_DNA"/>
</dbReference>
<dbReference type="AlphaFoldDB" id="X1BDW7"/>
<dbReference type="InterPro" id="IPR058240">
    <property type="entry name" value="rSAM_sf"/>
</dbReference>
<dbReference type="GO" id="GO:0051536">
    <property type="term" value="F:iron-sulfur cluster binding"/>
    <property type="evidence" value="ECO:0007669"/>
    <property type="project" value="UniProtKB-KW"/>
</dbReference>
<dbReference type="PANTHER" id="PTHR11228">
    <property type="entry name" value="RADICAL SAM DOMAIN PROTEIN"/>
    <property type="match status" value="1"/>
</dbReference>
<dbReference type="Gene3D" id="3.20.20.70">
    <property type="entry name" value="Aldolase class I"/>
    <property type="match status" value="1"/>
</dbReference>
<name>X1BDW7_9ZZZZ</name>
<dbReference type="PANTHER" id="PTHR11228:SF7">
    <property type="entry name" value="PQQA PEPTIDE CYCLASE"/>
    <property type="match status" value="1"/>
</dbReference>
<sequence>MSTLGLLSKVPMYMSFRRWGWPKLLPFSLVISVCYRCNSRCRTCNVWKKQADELTLEEWDRVFANIGRTPYYLTFTGGEPFLRRDLVDLVGSAYQHCHPGVITLPPQSPPGVYFLEIGLYDDDGERLSLSAAGDVVR</sequence>
<protein>
    <recommendedName>
        <fullName evidence="5">Radical SAM core domain-containing protein</fullName>
    </recommendedName>
</protein>
<keyword evidence="2" id="KW-0479">Metal-binding</keyword>
<dbReference type="InterPro" id="IPR013785">
    <property type="entry name" value="Aldolase_TIM"/>
</dbReference>
<evidence type="ECO:0000313" key="6">
    <source>
        <dbReference type="EMBL" id="GAG94124.1"/>
    </source>
</evidence>
<reference evidence="6" key="1">
    <citation type="journal article" date="2014" name="Front. Microbiol.">
        <title>High frequency of phylogenetically diverse reductive dehalogenase-homologous genes in deep subseafloor sedimentary metagenomes.</title>
        <authorList>
            <person name="Kawai M."/>
            <person name="Futagami T."/>
            <person name="Toyoda A."/>
            <person name="Takaki Y."/>
            <person name="Nishi S."/>
            <person name="Hori S."/>
            <person name="Arai W."/>
            <person name="Tsubouchi T."/>
            <person name="Morono Y."/>
            <person name="Uchiyama I."/>
            <person name="Ito T."/>
            <person name="Fujiyama A."/>
            <person name="Inagaki F."/>
            <person name="Takami H."/>
        </authorList>
    </citation>
    <scope>NUCLEOTIDE SEQUENCE</scope>
    <source>
        <strain evidence="6">Expedition CK06-06</strain>
    </source>
</reference>
<gene>
    <name evidence="6" type="ORF">S01H4_50774</name>
</gene>
<keyword evidence="3" id="KW-0408">Iron</keyword>